<dbReference type="AlphaFoldDB" id="A0A8D9BJH6"/>
<protein>
    <submittedName>
        <fullName evidence="2">Uncharacterized protein</fullName>
    </submittedName>
</protein>
<name>A0A8D9BJH6_9HEMI</name>
<evidence type="ECO:0000256" key="1">
    <source>
        <dbReference type="SAM" id="MobiDB-lite"/>
    </source>
</evidence>
<dbReference type="EMBL" id="HBUF01647999">
    <property type="protein sequence ID" value="CAG6786395.1"/>
    <property type="molecule type" value="Transcribed_RNA"/>
</dbReference>
<proteinExistence type="predicted"/>
<evidence type="ECO:0000313" key="2">
    <source>
        <dbReference type="EMBL" id="CAG6786395.1"/>
    </source>
</evidence>
<reference evidence="2" key="1">
    <citation type="submission" date="2021-05" db="EMBL/GenBank/DDBJ databases">
        <authorList>
            <person name="Alioto T."/>
            <person name="Alioto T."/>
            <person name="Gomez Garrido J."/>
        </authorList>
    </citation>
    <scope>NUCLEOTIDE SEQUENCE</scope>
</reference>
<organism evidence="2">
    <name type="scientific">Cacopsylla melanoneura</name>
    <dbReference type="NCBI Taxonomy" id="428564"/>
    <lineage>
        <taxon>Eukaryota</taxon>
        <taxon>Metazoa</taxon>
        <taxon>Ecdysozoa</taxon>
        <taxon>Arthropoda</taxon>
        <taxon>Hexapoda</taxon>
        <taxon>Insecta</taxon>
        <taxon>Pterygota</taxon>
        <taxon>Neoptera</taxon>
        <taxon>Paraneoptera</taxon>
        <taxon>Hemiptera</taxon>
        <taxon>Sternorrhyncha</taxon>
        <taxon>Psylloidea</taxon>
        <taxon>Psyllidae</taxon>
        <taxon>Psyllinae</taxon>
        <taxon>Cacopsylla</taxon>
    </lineage>
</organism>
<feature type="compositionally biased region" description="Basic and acidic residues" evidence="1">
    <location>
        <begin position="38"/>
        <end position="70"/>
    </location>
</feature>
<feature type="region of interest" description="Disordered" evidence="1">
    <location>
        <begin position="30"/>
        <end position="85"/>
    </location>
</feature>
<sequence>MDIKANALLEGLRKLKDEIRQERIKRKYRENSPTLLIRETKENTMENDKTDQEKLRRHKNEEHTENKRESEDDDNEEDQNEVRKNTEFKEKIKQIWIEENIDEKIREQLEKFKECKELEKDVDKLPNLSANKLGNLDDAVQDSLDIENVHDNEMQGDQDFPKDTNHETNEDTVVKNADSLEKLMTEMTKVFKREIDTDNEIQDDQDFRQDNNHKTNEDTVVKNTNSLETMITEMTKVFKGEIDTDNEIEDEQDFPQVNTNHETNKETNEETVIKNTDSLETLITEMNKVFKQEIDILLNKKTS</sequence>
<accession>A0A8D9BJH6</accession>